<sequence length="407" mass="45922">MAAKLQELLTFLPLKDVRFADTAMTGNTWFMSSLNDTYEENEAEYLYFPSEASKGRLLCIKGHDMEDGSKNSYALAWPESLPDSATLVNGLTFVSDTYYDYGNLWHGLCAMAPLVGWSLKNECLKPTRWILFHWGEFRDKMGSWIQHLMHANFGEVKIKGFDGGDGDGPYCFEKAVVTRHDLGGMGREKKLEVFDLLRCKARSFCGLDPEGKGKELLVNERGVPIIRLTLLMRSGSRSFKNATAVTDIFARECARVEGCILKVAQSEDLSFCDQVKVMTYTDIVASPHGAQLTNMLFMDRDSSVMEFFPKGWLEHAGVGQYAHHWMANQAGMKHEGAWWDPVGQECPSPEQDLQCFLFHKDGKVGHNETLFAEWAEKVINKVRISKQEQLSKNFSTKPWLNSSACAC</sequence>
<dbReference type="InterPro" id="IPR049625">
    <property type="entry name" value="Glyco_transf_61_cat"/>
</dbReference>
<dbReference type="Proteomes" id="UP000325577">
    <property type="component" value="Linkage Group LG15"/>
</dbReference>
<evidence type="ECO:0000313" key="6">
    <source>
        <dbReference type="EMBL" id="KAA8538144.1"/>
    </source>
</evidence>
<comment type="subcellular location">
    <subcellularLocation>
        <location evidence="1">Golgi apparatus membrane</location>
        <topology evidence="1">Single-pass type II membrane protein</topology>
    </subcellularLocation>
</comment>
<feature type="domain" description="Glycosyltransferase 61 catalytic" evidence="5">
    <location>
        <begin position="209"/>
        <end position="305"/>
    </location>
</feature>
<dbReference type="OrthoDB" id="529273at2759"/>
<keyword evidence="4" id="KW-0325">Glycoprotein</keyword>
<dbReference type="InterPro" id="IPR007657">
    <property type="entry name" value="Glycosyltransferase_61"/>
</dbReference>
<keyword evidence="2" id="KW-0328">Glycosyltransferase</keyword>
<evidence type="ECO:0000313" key="7">
    <source>
        <dbReference type="Proteomes" id="UP000325577"/>
    </source>
</evidence>
<keyword evidence="7" id="KW-1185">Reference proteome</keyword>
<dbReference type="Pfam" id="PF04577">
    <property type="entry name" value="Glyco_transf_61"/>
    <property type="match status" value="1"/>
</dbReference>
<reference evidence="6 7" key="1">
    <citation type="submission" date="2019-09" db="EMBL/GenBank/DDBJ databases">
        <title>A chromosome-level genome assembly of the Chinese tupelo Nyssa sinensis.</title>
        <authorList>
            <person name="Yang X."/>
            <person name="Kang M."/>
            <person name="Yang Y."/>
            <person name="Xiong H."/>
            <person name="Wang M."/>
            <person name="Zhang Z."/>
            <person name="Wang Z."/>
            <person name="Wu H."/>
            <person name="Ma T."/>
            <person name="Liu J."/>
            <person name="Xi Z."/>
        </authorList>
    </citation>
    <scope>NUCLEOTIDE SEQUENCE [LARGE SCALE GENOMIC DNA]</scope>
    <source>
        <strain evidence="6">J267</strain>
        <tissue evidence="6">Leaf</tissue>
    </source>
</reference>
<keyword evidence="3" id="KW-0808">Transferase</keyword>
<dbReference type="GO" id="GO:0016763">
    <property type="term" value="F:pentosyltransferase activity"/>
    <property type="evidence" value="ECO:0007669"/>
    <property type="project" value="UniProtKB-ARBA"/>
</dbReference>
<evidence type="ECO:0000259" key="5">
    <source>
        <dbReference type="Pfam" id="PF04577"/>
    </source>
</evidence>
<proteinExistence type="predicted"/>
<dbReference type="AlphaFoldDB" id="A0A5J5B6F1"/>
<accession>A0A5J5B6F1</accession>
<dbReference type="PANTHER" id="PTHR20961:SF35">
    <property type="entry name" value="GLYCOSYLTRANSFERASE FAMILY 61 PROTEIN"/>
    <property type="match status" value="1"/>
</dbReference>
<dbReference type="GO" id="GO:0000139">
    <property type="term" value="C:Golgi membrane"/>
    <property type="evidence" value="ECO:0007669"/>
    <property type="project" value="UniProtKB-SubCell"/>
</dbReference>
<evidence type="ECO:0000256" key="1">
    <source>
        <dbReference type="ARBA" id="ARBA00004323"/>
    </source>
</evidence>
<organism evidence="6 7">
    <name type="scientific">Nyssa sinensis</name>
    <dbReference type="NCBI Taxonomy" id="561372"/>
    <lineage>
        <taxon>Eukaryota</taxon>
        <taxon>Viridiplantae</taxon>
        <taxon>Streptophyta</taxon>
        <taxon>Embryophyta</taxon>
        <taxon>Tracheophyta</taxon>
        <taxon>Spermatophyta</taxon>
        <taxon>Magnoliopsida</taxon>
        <taxon>eudicotyledons</taxon>
        <taxon>Gunneridae</taxon>
        <taxon>Pentapetalae</taxon>
        <taxon>asterids</taxon>
        <taxon>Cornales</taxon>
        <taxon>Nyssaceae</taxon>
        <taxon>Nyssa</taxon>
    </lineage>
</organism>
<dbReference type="EMBL" id="CM018038">
    <property type="protein sequence ID" value="KAA8538144.1"/>
    <property type="molecule type" value="Genomic_DNA"/>
</dbReference>
<protein>
    <recommendedName>
        <fullName evidence="5">Glycosyltransferase 61 catalytic domain-containing protein</fullName>
    </recommendedName>
</protein>
<evidence type="ECO:0000256" key="3">
    <source>
        <dbReference type="ARBA" id="ARBA00022679"/>
    </source>
</evidence>
<gene>
    <name evidence="6" type="ORF">F0562_027752</name>
</gene>
<evidence type="ECO:0000256" key="4">
    <source>
        <dbReference type="ARBA" id="ARBA00023180"/>
    </source>
</evidence>
<name>A0A5J5B6F1_9ASTE</name>
<evidence type="ECO:0000256" key="2">
    <source>
        <dbReference type="ARBA" id="ARBA00022676"/>
    </source>
</evidence>
<dbReference type="PANTHER" id="PTHR20961">
    <property type="entry name" value="GLYCOSYLTRANSFERASE"/>
    <property type="match status" value="1"/>
</dbReference>